<evidence type="ECO:0008006" key="3">
    <source>
        <dbReference type="Google" id="ProtNLM"/>
    </source>
</evidence>
<dbReference type="AlphaFoldDB" id="A0A3A4NA32"/>
<gene>
    <name evidence="1" type="ORF">C4520_15340</name>
</gene>
<dbReference type="EMBL" id="QZKU01000107">
    <property type="protein sequence ID" value="RJP17977.1"/>
    <property type="molecule type" value="Genomic_DNA"/>
</dbReference>
<dbReference type="InterPro" id="IPR038765">
    <property type="entry name" value="Papain-like_cys_pep_sf"/>
</dbReference>
<name>A0A3A4NA32_ABYX5</name>
<sequence length="391" mass="42121">MSRAKKSFHCLTITFVLLVLPFAVSIADEVLLQELSPDAQSTTGPVPPEGTFPGFAPAALDYEVVIPDVPAYLWTNGCGPTAAGMVVGYWDGQGFDELVEGDASTQTAAVDAMISSSGNYSDYCLPLDSAPGPLLPDLSEPPAGDEHPHDSVADFMKTSQSASSNYYGWSWFSHVDDALAGYIALAGPQYTAHMENLVLDLFTWARFCEEIDAGQPVILLVDTGGDGSTDHFVTAVGYGEFGGTQMYACLNTWDRSIHWFAFERIGVGQPWGIFGATLFYLEPPPLTGIQLSSPADGSAISSPPEFAWTADGGVDNVFAVDGSLSADFSTYWSTYEDMHQLIAGTSWLMPAAVWNKIPAGRTIYWRVRGADLSQTPLTVISSDQVWSFVKQ</sequence>
<evidence type="ECO:0000313" key="1">
    <source>
        <dbReference type="EMBL" id="RJP17977.1"/>
    </source>
</evidence>
<dbReference type="SUPFAM" id="SSF54001">
    <property type="entry name" value="Cysteine proteinases"/>
    <property type="match status" value="1"/>
</dbReference>
<evidence type="ECO:0000313" key="2">
    <source>
        <dbReference type="Proteomes" id="UP000265882"/>
    </source>
</evidence>
<proteinExistence type="predicted"/>
<accession>A0A3A4NA32</accession>
<dbReference type="InterPro" id="IPR013783">
    <property type="entry name" value="Ig-like_fold"/>
</dbReference>
<reference evidence="1 2" key="1">
    <citation type="journal article" date="2017" name="ISME J.">
        <title>Energy and carbon metabolisms in a deep terrestrial subsurface fluid microbial community.</title>
        <authorList>
            <person name="Momper L."/>
            <person name="Jungbluth S.P."/>
            <person name="Lee M.D."/>
            <person name="Amend J.P."/>
        </authorList>
    </citation>
    <scope>NUCLEOTIDE SEQUENCE [LARGE SCALE GENOMIC DNA]</scope>
    <source>
        <strain evidence="1">SURF_5</strain>
    </source>
</reference>
<protein>
    <recommendedName>
        <fullName evidence="3">Peptidase C39-like domain-containing protein</fullName>
    </recommendedName>
</protein>
<organism evidence="1 2">
    <name type="scientific">Abyssobacteria bacterium (strain SURF_5)</name>
    <dbReference type="NCBI Taxonomy" id="2093360"/>
    <lineage>
        <taxon>Bacteria</taxon>
        <taxon>Pseudomonadati</taxon>
        <taxon>Candidatus Hydrogenedentota</taxon>
        <taxon>Candidatus Abyssobacteria</taxon>
    </lineage>
</organism>
<comment type="caution">
    <text evidence="1">The sequence shown here is derived from an EMBL/GenBank/DDBJ whole genome shotgun (WGS) entry which is preliminary data.</text>
</comment>
<dbReference type="Proteomes" id="UP000265882">
    <property type="component" value="Unassembled WGS sequence"/>
</dbReference>
<dbReference type="Gene3D" id="2.60.40.10">
    <property type="entry name" value="Immunoglobulins"/>
    <property type="match status" value="1"/>
</dbReference>